<accession>A0A6A5K6N1</accession>
<name>A0A6A5K6N1_9PLEO</name>
<gene>
    <name evidence="3" type="ORF">BDW02DRAFT_650886</name>
</gene>
<dbReference type="Proteomes" id="UP000800040">
    <property type="component" value="Unassembled WGS sequence"/>
</dbReference>
<evidence type="ECO:0000259" key="2">
    <source>
        <dbReference type="Pfam" id="PF14040"/>
    </source>
</evidence>
<dbReference type="Pfam" id="PF13450">
    <property type="entry name" value="NAD_binding_8"/>
    <property type="match status" value="1"/>
</dbReference>
<dbReference type="InterPro" id="IPR050281">
    <property type="entry name" value="Flavin_monoamine_oxidase"/>
</dbReference>
<dbReference type="GO" id="GO:0016491">
    <property type="term" value="F:oxidoreductase activity"/>
    <property type="evidence" value="ECO:0007669"/>
    <property type="project" value="TreeGrafter"/>
</dbReference>
<sequence length="483" mass="53107">MRAFTLIALVPFTLGQQYMLNLNCADYPGPCNNDCYAIYVANKQRILNYNGPDGQSAARRRAAGCVSPTPCRNGRMATSNPDEDTCDEYPYASVVEGGSGAILRCTDFDENAEEGRRLSRFFRSTCGGEPCTFDITFGNPGGGNTPYCADGGGANDGYQYVYQGNGNYNLHSRDSNATEDDGWGLHEADPADYFPPHLRREFLLADGSRTILSTRDLTASYDDAIFYSTRNGTFYQTYAIKELFGLEKSLEFQDPALKNTRRAVPFVVNVDTSVFNDASIIRKDVAIIGGGSSGTHASIELKDQGHTVIVIEHKDRMGGHTETYIDHSTGRSIDYGVVVFHNENRVKDYFARFNISMTMENSTLNTGFYDLRTGKVVKTSNAEPDKVAAALEKYAHVVSQWPELDSGMFLPTPVPDDLIMSFGAFAKKYNIEAIIPTVSRLNTGVGDLLTMPMVENLRVVGLSLLKTLSGGFLTTKNRSNSEL</sequence>
<dbReference type="InterPro" id="IPR029476">
    <property type="entry name" value="DNase_NucA_NucB"/>
</dbReference>
<dbReference type="Gene3D" id="3.50.50.60">
    <property type="entry name" value="FAD/NAD(P)-binding domain"/>
    <property type="match status" value="1"/>
</dbReference>
<keyword evidence="1" id="KW-0732">Signal</keyword>
<reference evidence="3" key="1">
    <citation type="submission" date="2020-01" db="EMBL/GenBank/DDBJ databases">
        <authorList>
            <consortium name="DOE Joint Genome Institute"/>
            <person name="Haridas S."/>
            <person name="Albert R."/>
            <person name="Binder M."/>
            <person name="Bloem J."/>
            <person name="Labutti K."/>
            <person name="Salamov A."/>
            <person name="Andreopoulos B."/>
            <person name="Baker S.E."/>
            <person name="Barry K."/>
            <person name="Bills G."/>
            <person name="Bluhm B.H."/>
            <person name="Cannon C."/>
            <person name="Castanera R."/>
            <person name="Culley D.E."/>
            <person name="Daum C."/>
            <person name="Ezra D."/>
            <person name="Gonzalez J.B."/>
            <person name="Henrissat B."/>
            <person name="Kuo A."/>
            <person name="Liang C."/>
            <person name="Lipzen A."/>
            <person name="Lutzoni F."/>
            <person name="Magnuson J."/>
            <person name="Mondo S."/>
            <person name="Nolan M."/>
            <person name="Ohm R."/>
            <person name="Pangilinan J."/>
            <person name="Park H.-J."/>
            <person name="Ramirez L."/>
            <person name="Alfaro M."/>
            <person name="Sun H."/>
            <person name="Tritt A."/>
            <person name="Yoshinaga Y."/>
            <person name="Zwiers L.-H."/>
            <person name="Turgeon B.G."/>
            <person name="Goodwin S.B."/>
            <person name="Spatafora J.W."/>
            <person name="Crous P.W."/>
            <person name="Grigoriev I.V."/>
        </authorList>
    </citation>
    <scope>NUCLEOTIDE SEQUENCE</scope>
    <source>
        <strain evidence="3">P77</strain>
    </source>
</reference>
<dbReference type="InterPro" id="IPR036188">
    <property type="entry name" value="FAD/NAD-bd_sf"/>
</dbReference>
<proteinExistence type="predicted"/>
<keyword evidence="4" id="KW-1185">Reference proteome</keyword>
<dbReference type="OrthoDB" id="68575at2759"/>
<evidence type="ECO:0000256" key="1">
    <source>
        <dbReference type="SAM" id="SignalP"/>
    </source>
</evidence>
<dbReference type="EMBL" id="ML975410">
    <property type="protein sequence ID" value="KAF1830114.1"/>
    <property type="molecule type" value="Genomic_DNA"/>
</dbReference>
<dbReference type="SUPFAM" id="SSF51905">
    <property type="entry name" value="FAD/NAD(P)-binding domain"/>
    <property type="match status" value="1"/>
</dbReference>
<organism evidence="3 4">
    <name type="scientific">Decorospora gaudefroyi</name>
    <dbReference type="NCBI Taxonomy" id="184978"/>
    <lineage>
        <taxon>Eukaryota</taxon>
        <taxon>Fungi</taxon>
        <taxon>Dikarya</taxon>
        <taxon>Ascomycota</taxon>
        <taxon>Pezizomycotina</taxon>
        <taxon>Dothideomycetes</taxon>
        <taxon>Pleosporomycetidae</taxon>
        <taxon>Pleosporales</taxon>
        <taxon>Pleosporineae</taxon>
        <taxon>Pleosporaceae</taxon>
        <taxon>Decorospora</taxon>
    </lineage>
</organism>
<dbReference type="PANTHER" id="PTHR10742:SF419">
    <property type="entry name" value="AMINE OXIDASE DOMAIN-CONTAINING PROTEIN-RELATED"/>
    <property type="match status" value="1"/>
</dbReference>
<protein>
    <recommendedName>
        <fullName evidence="2">Deoxyribonuclease NucA/NucB domain-containing protein</fullName>
    </recommendedName>
</protein>
<feature type="signal peptide" evidence="1">
    <location>
        <begin position="1"/>
        <end position="15"/>
    </location>
</feature>
<feature type="chain" id="PRO_5025615244" description="Deoxyribonuclease NucA/NucB domain-containing protein" evidence="1">
    <location>
        <begin position="16"/>
        <end position="483"/>
    </location>
</feature>
<feature type="domain" description="Deoxyribonuclease NucA/NucB" evidence="2">
    <location>
        <begin position="35"/>
        <end position="124"/>
    </location>
</feature>
<dbReference type="Pfam" id="PF14040">
    <property type="entry name" value="DNase_NucA_NucB"/>
    <property type="match status" value="1"/>
</dbReference>
<evidence type="ECO:0000313" key="4">
    <source>
        <dbReference type="Proteomes" id="UP000800040"/>
    </source>
</evidence>
<evidence type="ECO:0000313" key="3">
    <source>
        <dbReference type="EMBL" id="KAF1830114.1"/>
    </source>
</evidence>
<dbReference type="AlphaFoldDB" id="A0A6A5K6N1"/>
<dbReference type="PANTHER" id="PTHR10742">
    <property type="entry name" value="FLAVIN MONOAMINE OXIDASE"/>
    <property type="match status" value="1"/>
</dbReference>